<dbReference type="InterPro" id="IPR036390">
    <property type="entry name" value="WH_DNA-bd_sf"/>
</dbReference>
<gene>
    <name evidence="3" type="ORF">UE46_15810</name>
</gene>
<dbReference type="Proteomes" id="UP000223060">
    <property type="component" value="Chromosome"/>
</dbReference>
<dbReference type="EMBL" id="CP011102">
    <property type="protein sequence ID" value="AQY52333.1"/>
    <property type="molecule type" value="Genomic_DNA"/>
</dbReference>
<dbReference type="Pfam" id="PF00027">
    <property type="entry name" value="cNMP_binding"/>
    <property type="match status" value="1"/>
</dbReference>
<dbReference type="SUPFAM" id="SSF46785">
    <property type="entry name" value="Winged helix' DNA-binding domain"/>
    <property type="match status" value="1"/>
</dbReference>
<reference evidence="4" key="1">
    <citation type="submission" date="2015-03" db="EMBL/GenBank/DDBJ databases">
        <authorList>
            <person name="Ferrari E."/>
            <person name="Walter M.C."/>
            <person name="Huptas C."/>
            <person name="Scherer S."/>
            <person name="Mueller-Herbst S."/>
        </authorList>
    </citation>
    <scope>NUCLEOTIDE SEQUENCE [LARGE SCALE GENOMIC DNA]</scope>
    <source>
        <strain evidence="4">LWP01</strain>
    </source>
</reference>
<evidence type="ECO:0000313" key="3">
    <source>
        <dbReference type="EMBL" id="AQY52333.1"/>
    </source>
</evidence>
<dbReference type="Gene3D" id="2.60.120.10">
    <property type="entry name" value="Jelly Rolls"/>
    <property type="match status" value="1"/>
</dbReference>
<organism evidence="3 4">
    <name type="scientific">Listeria weihenstephanensis</name>
    <dbReference type="NCBI Taxonomy" id="1006155"/>
    <lineage>
        <taxon>Bacteria</taxon>
        <taxon>Bacillati</taxon>
        <taxon>Bacillota</taxon>
        <taxon>Bacilli</taxon>
        <taxon>Bacillales</taxon>
        <taxon>Listeriaceae</taxon>
        <taxon>Listeria</taxon>
    </lineage>
</organism>
<evidence type="ECO:0000313" key="4">
    <source>
        <dbReference type="Proteomes" id="UP000223060"/>
    </source>
</evidence>
<name>A0A1S7FY37_9LIST</name>
<evidence type="ECO:0000259" key="2">
    <source>
        <dbReference type="PROSITE" id="PS50042"/>
    </source>
</evidence>
<sequence length="232" mass="27570">MYSKDEIRSYATFSKILKLLKKDSHFNQYCTQHIIQKKTIIHSNSDLKYSYLVESGYIKYNYTSDGYTKNFHILSPGRLFNLPILLEEIPKKYTVTALTDVLWWQIDFDYIRKILITEDPKHYIMLNHLLESRYDLFLLTRRHSLSSEDSIYFSLLRCVKAGIRTKPNEAQLPAFLNYEMLAELSYTSKTYTSDVLKRLREEGILISSKKPWIVTDIKRLRELLGSNDWWDL</sequence>
<dbReference type="InterPro" id="IPR014710">
    <property type="entry name" value="RmlC-like_jellyroll"/>
</dbReference>
<dbReference type="PROSITE" id="PS50042">
    <property type="entry name" value="CNMP_BINDING_3"/>
    <property type="match status" value="1"/>
</dbReference>
<evidence type="ECO:0000256" key="1">
    <source>
        <dbReference type="ARBA" id="ARBA00023159"/>
    </source>
</evidence>
<dbReference type="InterPro" id="IPR018490">
    <property type="entry name" value="cNMP-bd_dom_sf"/>
</dbReference>
<dbReference type="CDD" id="cd00038">
    <property type="entry name" value="CAP_ED"/>
    <property type="match status" value="1"/>
</dbReference>
<proteinExistence type="predicted"/>
<dbReference type="Gene3D" id="1.10.10.10">
    <property type="entry name" value="Winged helix-like DNA-binding domain superfamily/Winged helix DNA-binding domain"/>
    <property type="match status" value="1"/>
</dbReference>
<dbReference type="KEGG" id="lwi:UE46_15810"/>
<keyword evidence="4" id="KW-1185">Reference proteome</keyword>
<keyword evidence="1" id="KW-0010">Activator</keyword>
<accession>A0A1S7FY37</accession>
<dbReference type="InterPro" id="IPR036388">
    <property type="entry name" value="WH-like_DNA-bd_sf"/>
</dbReference>
<protein>
    <recommendedName>
        <fullName evidence="2">Cyclic nucleotide-binding domain-containing protein</fullName>
    </recommendedName>
</protein>
<dbReference type="RefSeq" id="WP_118907773.1">
    <property type="nucleotide sequence ID" value="NZ_CP011102.1"/>
</dbReference>
<feature type="domain" description="Cyclic nucleotide-binding" evidence="2">
    <location>
        <begin position="38"/>
        <end position="132"/>
    </location>
</feature>
<dbReference type="InterPro" id="IPR000595">
    <property type="entry name" value="cNMP-bd_dom"/>
</dbReference>
<dbReference type="AlphaFoldDB" id="A0A1S7FY37"/>
<dbReference type="SUPFAM" id="SSF51206">
    <property type="entry name" value="cAMP-binding domain-like"/>
    <property type="match status" value="1"/>
</dbReference>